<dbReference type="Proteomes" id="UP000689195">
    <property type="component" value="Unassembled WGS sequence"/>
</dbReference>
<evidence type="ECO:0000313" key="2">
    <source>
        <dbReference type="EMBL" id="CAD8148222.1"/>
    </source>
</evidence>
<dbReference type="PANTHER" id="PTHR11319:SF35">
    <property type="entry name" value="OUTER MEMBRANE PROTEIN PMPC-RELATED"/>
    <property type="match status" value="1"/>
</dbReference>
<feature type="transmembrane region" description="Helical" evidence="1">
    <location>
        <begin position="2363"/>
        <end position="2382"/>
    </location>
</feature>
<sequence>MLYSLSLHFMDPFYQLSTRMIDVDEDFLNNQGIFYGIWTKYNPLSITQQLGPVRLMDSNCFHYQNIMGQNSERVFLIYYDCLYPETKTIQRFLTYISVNGEQFIHQVEIEPLEYENIWYFFQLLYWPSLNKLEIIMVKENQYLLHQKLDVNLINEKNLLITIGGGLTVTNSNIDSIQVGSKFSYFPGSMYFVTFGDIVAYLSPFEIDINNFYIFFDQVSEVICFENKYKKLLDKDLVWLDIQTYTSENINTDSFILDCWFRVVQINQIQDDFIYQFMQILPNFEMEQLSNQNLSPFQFFYKISPNNNKIMITTYSYNFPSVTLDFSNKDNNFLIPYEFELFHSINLWHNLFVNLISDQMQIKIVFFNEYEKFEHSTTIIVKQFRNVQYKLQYGNLQESTQNYLNVQTRNMIFYNCQQELQQQNCHYTCQDCDGPTQTDCLSCSQQSKRIYLLNHKACVCPYNYQDDYINQNCRSYTDLLFDINPIQKQIGCNFGYFQFDNQCYYCPTSITDQQITCLECLQNSKDWNQNPYCQKSVYINPNGNTARIISDNEQQYYVFNGLELQICRFCNRQSLSNIENIFEDFQSLIYGFKSFAQISKKQNQLKFDKNYHYECNIDYCGVCSINLFQLVCIKCYMAMEIRNGICIQDTLNGVPCLNPYYISSNGECKLCSIKNCKYCFEYVKNDLSQCTLYANFKKFDADEQLDIGCALCEQNYIFDFTIGQCLYKKPSLPNCLRSFINIQNQEICTLSLTDFNIAPEIINCESIIQNCLQCIFTPQSVIKCIICKSGFTSSIKLGNCYPNSHVNAKIVIDGDQQIYDAWVQRVQSFMMKFLPNQYFYQRSYIYYNIFEFQVECKDSYSFDMQRFCVKYCSSDCLNCQLKYDEYNCLTCPLNNYYQSNRNQESGQCVICTQLCDVCIERSELEIYKIQTMFKISEKNKIYSKICIKPIKNQNVLIDPIFQIARYCYDPSCNSEYKFNFYYEENPSLLYTNIDSFVNIDYCNQIGTKFLTLQIFEKEIYSNIEKNLNLTSLLKSEIFGLEVLKLVNNIKINDYLSVYVFGFDVVELNDANFIFMNQKYFKVTNQNKQFNLVLNNVVIKHSDIQNIKSLIDSESFGDIQLNSIQIIHSIFNNSSLLNFQYQQQSGKIRIQNLILQFCNFTNSQLFSFSNNQIQLSIKQLIIDQCQFVNSSFINFFTNLAEDSNLEIEGIIVTSNKFDQSYLLNSTNQLQIQIHNLVLDLNQIELSTIIGFYSNFTIIQTSINNNSFLDSQFIASYQIITMRRMHCIIENLNANDNIFLNSNLILISSSLSNYNMYFYLRQIQLKFNKRQVNDQQLVNLIKINCYHLKIENIYIINSQNLRIFYLIEITHLFAQNIVFENQMINYKVPLNLYCTDYITSENKLFLIYGYKIVNIQNIKVIKQFSVDQSLIEISSSRNISNNQQNILELIDLEFDGNLLLQQSQSNLFSLITINSEQNTHIQFQNIIFKKNVLHSQTDDSLESSTSLIYVISITGIIEINNLYCQNNALTNSSNSYIFLKSEIIKINNYSVSQHNILPLKLWKQFYDLQLEENDYIYDQEDINLIIQQSFNIKNKCGGGLITASEFYCFDCLFQDIIGERSSVFEIKTQGDGIIKLINLTIQFLDYDLSKTISSSGCITIYSSNSLLNLTIKQAIFLSIFNRMASSIFTIYPSFLNNNIHIQDVKITNCISLKNPIINLQFSLQSINFNKVIMENILISFQKENWIKYFEKTGMLSQFEMIDITRTSNALIYLENCQVIIRNIIIQGLFSCPLIKLINISRLFISQLFVEIEQFYSFNLLELIQDLKIEQTIYFQYVHFQHIKTYENINNTIFHHPKINYIVQGCIQIEDKLQKPIIYSFDSIIKLMQQTQQEISIMLLISNSNNTQFSFQNVIIKQNNCTYCQKGLIYLKIENSNKLQIRNLFCNNNYIQQFGCLNIMSTNYINQNIIIQDSNFFYNNGSSGVGISSLNLSIRIIQCKILNNIASNQGGGLYLEVKQRNFYIKESIIINNQAFEGGGIYLYEDSIINNQNFIKSFLYFNKAERFADNLVEIPTHLTLFINSYQMQSEDININNITIRSLKLKPYKIIEQGIMKQSKYLMIPSNQIVNSYQILIPQLHIQKNIFDHISIALKNSRNELQLNVQAYTCQVSQTTVKENQIQNSKLNANLKSDIHNYNFDIGSLSFHQNPYENEFNHLQILVNCSQSNTQKELLYLIKARSYKCQLGEFYVDEGCQICQSINGFYSVTYNATKCSIFDKNKFANITSNEIQLLEGYWRPHSYSDYIDACYNNMKNCQGGWKIGNDLCSIGYLGGLCEECDSNDIMGNGNFFKNKQDSQCYDCRYATNHILAIVFTSFWAIISIVITLKSIEKSKQLFNSLWMKQRFNKTLFKLNQDLEGIFIKMLLNYLWIFSVIFTFNIKFSFSFSFIDQTSNTSNFLAFSIDCILQIFSQIELIYVRIMANLFLIFIQFVIILIGYSVYTIIFGTILDILFNYILKGNIQHSLYLR</sequence>
<accession>A0A8S1TBS4</accession>
<dbReference type="CDD" id="cd00064">
    <property type="entry name" value="FU"/>
    <property type="match status" value="1"/>
</dbReference>
<keyword evidence="3" id="KW-1185">Reference proteome</keyword>
<comment type="caution">
    <text evidence="2">The sequence shown here is derived from an EMBL/GenBank/DDBJ whole genome shotgun (WGS) entry which is preliminary data.</text>
</comment>
<gene>
    <name evidence="2" type="ORF">PPENT_87.1.T0170364</name>
</gene>
<reference evidence="2" key="1">
    <citation type="submission" date="2021-01" db="EMBL/GenBank/DDBJ databases">
        <authorList>
            <consortium name="Genoscope - CEA"/>
            <person name="William W."/>
        </authorList>
    </citation>
    <scope>NUCLEOTIDE SEQUENCE</scope>
</reference>
<proteinExistence type="predicted"/>
<dbReference type="OrthoDB" id="77931at2759"/>
<feature type="transmembrane region" description="Helical" evidence="1">
    <location>
        <begin position="2453"/>
        <end position="2472"/>
    </location>
</feature>
<evidence type="ECO:0008006" key="4">
    <source>
        <dbReference type="Google" id="ProtNLM"/>
    </source>
</evidence>
<feature type="transmembrane region" description="Helical" evidence="1">
    <location>
        <begin position="2415"/>
        <end position="2433"/>
    </location>
</feature>
<feature type="transmembrane region" description="Helical" evidence="1">
    <location>
        <begin position="2479"/>
        <end position="2512"/>
    </location>
</feature>
<keyword evidence="1" id="KW-0812">Transmembrane</keyword>
<dbReference type="PANTHER" id="PTHR11319">
    <property type="entry name" value="G PROTEIN-COUPLED RECEPTOR-RELATED"/>
    <property type="match status" value="1"/>
</dbReference>
<organism evidence="2 3">
    <name type="scientific">Paramecium pentaurelia</name>
    <dbReference type="NCBI Taxonomy" id="43138"/>
    <lineage>
        <taxon>Eukaryota</taxon>
        <taxon>Sar</taxon>
        <taxon>Alveolata</taxon>
        <taxon>Ciliophora</taxon>
        <taxon>Intramacronucleata</taxon>
        <taxon>Oligohymenophorea</taxon>
        <taxon>Peniculida</taxon>
        <taxon>Parameciidae</taxon>
        <taxon>Paramecium</taxon>
    </lineage>
</organism>
<name>A0A8S1TBS4_9CILI</name>
<protein>
    <recommendedName>
        <fullName evidence="4">Transmembrane protein</fullName>
    </recommendedName>
</protein>
<keyword evidence="1" id="KW-1133">Transmembrane helix</keyword>
<keyword evidence="1" id="KW-0472">Membrane</keyword>
<dbReference type="InterPro" id="IPR006212">
    <property type="entry name" value="Furin_repeat"/>
</dbReference>
<evidence type="ECO:0000256" key="1">
    <source>
        <dbReference type="SAM" id="Phobius"/>
    </source>
</evidence>
<evidence type="ECO:0000313" key="3">
    <source>
        <dbReference type="Proteomes" id="UP000689195"/>
    </source>
</evidence>
<dbReference type="EMBL" id="CAJJDO010000017">
    <property type="protein sequence ID" value="CAD8148222.1"/>
    <property type="molecule type" value="Genomic_DNA"/>
</dbReference>